<comment type="caution">
    <text evidence="1">The sequence shown here is derived from an EMBL/GenBank/DDBJ whole genome shotgun (WGS) entry which is preliminary data.</text>
</comment>
<keyword evidence="2" id="KW-1185">Reference proteome</keyword>
<dbReference type="Proteomes" id="UP001165121">
    <property type="component" value="Unassembled WGS sequence"/>
</dbReference>
<sequence>MGFSVLEVLLNSPHIEQEVISSTNTHMSEPDEDAGCDADNYDEDYGFDFADDTVIDGSYDEDLRHRWLALLILK</sequence>
<name>A0A9W6X089_9STRA</name>
<evidence type="ECO:0000313" key="1">
    <source>
        <dbReference type="EMBL" id="GMF25144.1"/>
    </source>
</evidence>
<dbReference type="AlphaFoldDB" id="A0A9W6X089"/>
<proteinExistence type="predicted"/>
<evidence type="ECO:0000313" key="2">
    <source>
        <dbReference type="Proteomes" id="UP001165121"/>
    </source>
</evidence>
<dbReference type="EMBL" id="BSXT01000348">
    <property type="protein sequence ID" value="GMF25144.1"/>
    <property type="molecule type" value="Genomic_DNA"/>
</dbReference>
<organism evidence="1 2">
    <name type="scientific">Phytophthora fragariaefolia</name>
    <dbReference type="NCBI Taxonomy" id="1490495"/>
    <lineage>
        <taxon>Eukaryota</taxon>
        <taxon>Sar</taxon>
        <taxon>Stramenopiles</taxon>
        <taxon>Oomycota</taxon>
        <taxon>Peronosporomycetes</taxon>
        <taxon>Peronosporales</taxon>
        <taxon>Peronosporaceae</taxon>
        <taxon>Phytophthora</taxon>
    </lineage>
</organism>
<accession>A0A9W6X089</accession>
<protein>
    <submittedName>
        <fullName evidence="1">Unnamed protein product</fullName>
    </submittedName>
</protein>
<gene>
    <name evidence="1" type="ORF">Pfra01_000442800</name>
</gene>
<reference evidence="1" key="1">
    <citation type="submission" date="2023-04" db="EMBL/GenBank/DDBJ databases">
        <title>Phytophthora fragariaefolia NBRC 109709.</title>
        <authorList>
            <person name="Ichikawa N."/>
            <person name="Sato H."/>
            <person name="Tonouchi N."/>
        </authorList>
    </citation>
    <scope>NUCLEOTIDE SEQUENCE</scope>
    <source>
        <strain evidence="1">NBRC 109709</strain>
    </source>
</reference>